<organism evidence="2 3">
    <name type="scientific">Blautia segnis</name>
    <dbReference type="NCBI Taxonomy" id="2763030"/>
    <lineage>
        <taxon>Bacteria</taxon>
        <taxon>Bacillati</taxon>
        <taxon>Bacillota</taxon>
        <taxon>Clostridia</taxon>
        <taxon>Lachnospirales</taxon>
        <taxon>Lachnospiraceae</taxon>
        <taxon>Blautia</taxon>
    </lineage>
</organism>
<protein>
    <submittedName>
        <fullName evidence="2">Protease complex subunit PrcB family protein</fullName>
    </submittedName>
</protein>
<dbReference type="GO" id="GO:0008233">
    <property type="term" value="F:peptidase activity"/>
    <property type="evidence" value="ECO:0007669"/>
    <property type="project" value="UniProtKB-KW"/>
</dbReference>
<keyword evidence="3" id="KW-1185">Reference proteome</keyword>
<dbReference type="AlphaFoldDB" id="A0A8I0ACH3"/>
<feature type="domain" description="PrcB C-terminal" evidence="1">
    <location>
        <begin position="71"/>
        <end position="126"/>
    </location>
</feature>
<name>A0A8I0ACH3_9FIRM</name>
<dbReference type="RefSeq" id="WP_021925180.1">
    <property type="nucleotide sequence ID" value="NZ_JACOOT010000008.1"/>
</dbReference>
<evidence type="ECO:0000313" key="3">
    <source>
        <dbReference type="Proteomes" id="UP000652847"/>
    </source>
</evidence>
<dbReference type="EMBL" id="JACOOT010000008">
    <property type="protein sequence ID" value="MBC5650172.1"/>
    <property type="molecule type" value="Genomic_DNA"/>
</dbReference>
<dbReference type="InterPro" id="IPR025748">
    <property type="entry name" value="PrcB_C_dom"/>
</dbReference>
<dbReference type="GO" id="GO:0006508">
    <property type="term" value="P:proteolysis"/>
    <property type="evidence" value="ECO:0007669"/>
    <property type="project" value="UniProtKB-KW"/>
</dbReference>
<comment type="caution">
    <text evidence="2">The sequence shown here is derived from an EMBL/GenBank/DDBJ whole genome shotgun (WGS) entry which is preliminary data.</text>
</comment>
<reference evidence="2 3" key="1">
    <citation type="submission" date="2020-08" db="EMBL/GenBank/DDBJ databases">
        <title>Genome public.</title>
        <authorList>
            <person name="Liu C."/>
            <person name="Sun Q."/>
        </authorList>
    </citation>
    <scope>NUCLEOTIDE SEQUENCE [LARGE SCALE GENOMIC DNA]</scope>
    <source>
        <strain evidence="2 3">BX17</strain>
    </source>
</reference>
<accession>A0A8I0ACH3</accession>
<proteinExistence type="predicted"/>
<sequence>MKKTAAVLGLILWSLLFLGGCRFIKIEEEPRKPLEYSIVKQENLPAELTALIEEKKGKEFQMTYQSEKELFLIKGYGQQMSGGYSIQVEELGVTSQAIFFKTKLIGPSDTKITLSPPSYPYIVVKMAYRKEPVIFE</sequence>
<evidence type="ECO:0000313" key="2">
    <source>
        <dbReference type="EMBL" id="MBC5650172.1"/>
    </source>
</evidence>
<dbReference type="PROSITE" id="PS51257">
    <property type="entry name" value="PROKAR_LIPOPROTEIN"/>
    <property type="match status" value="1"/>
</dbReference>
<keyword evidence="2" id="KW-0645">Protease</keyword>
<dbReference type="Proteomes" id="UP000652847">
    <property type="component" value="Unassembled WGS sequence"/>
</dbReference>
<gene>
    <name evidence="2" type="ORF">H8S54_03285</name>
</gene>
<evidence type="ECO:0000259" key="1">
    <source>
        <dbReference type="Pfam" id="PF14343"/>
    </source>
</evidence>
<dbReference type="Pfam" id="PF14343">
    <property type="entry name" value="PrcB_C"/>
    <property type="match status" value="1"/>
</dbReference>
<keyword evidence="2" id="KW-0378">Hydrolase</keyword>